<evidence type="ECO:0000256" key="1">
    <source>
        <dbReference type="SAM" id="Phobius"/>
    </source>
</evidence>
<keyword evidence="2" id="KW-1185">Reference proteome</keyword>
<reference evidence="3" key="1">
    <citation type="submission" date="2022-11" db="UniProtKB">
        <authorList>
            <consortium name="WormBaseParasite"/>
        </authorList>
    </citation>
    <scope>IDENTIFICATION</scope>
</reference>
<protein>
    <submittedName>
        <fullName evidence="3">Uncharacterized protein</fullName>
    </submittedName>
</protein>
<evidence type="ECO:0000313" key="3">
    <source>
        <dbReference type="WBParaSite" id="nRc.2.0.1.t34197-RA"/>
    </source>
</evidence>
<keyword evidence="1" id="KW-0472">Membrane</keyword>
<proteinExistence type="predicted"/>
<keyword evidence="1" id="KW-0812">Transmembrane</keyword>
<sequence length="112" mass="13702">MTVWNLMENFENTVLAQNLLKQSFSDPPSRDESESAKNCSRHGFFGGFFFFFIYIQYEIYNEKSTRFQRNRQQIRWRWNDNLDNRSTTISYLTIRGLQRRVTDEFDGKYWTR</sequence>
<keyword evidence="1" id="KW-1133">Transmembrane helix</keyword>
<dbReference type="Proteomes" id="UP000887565">
    <property type="component" value="Unplaced"/>
</dbReference>
<evidence type="ECO:0000313" key="2">
    <source>
        <dbReference type="Proteomes" id="UP000887565"/>
    </source>
</evidence>
<feature type="transmembrane region" description="Helical" evidence="1">
    <location>
        <begin position="42"/>
        <end position="60"/>
    </location>
</feature>
<dbReference type="WBParaSite" id="nRc.2.0.1.t34197-RA">
    <property type="protein sequence ID" value="nRc.2.0.1.t34197-RA"/>
    <property type="gene ID" value="nRc.2.0.1.g34197"/>
</dbReference>
<accession>A0A915K8I0</accession>
<organism evidence="2 3">
    <name type="scientific">Romanomermis culicivorax</name>
    <name type="common">Nematode worm</name>
    <dbReference type="NCBI Taxonomy" id="13658"/>
    <lineage>
        <taxon>Eukaryota</taxon>
        <taxon>Metazoa</taxon>
        <taxon>Ecdysozoa</taxon>
        <taxon>Nematoda</taxon>
        <taxon>Enoplea</taxon>
        <taxon>Dorylaimia</taxon>
        <taxon>Mermithida</taxon>
        <taxon>Mermithoidea</taxon>
        <taxon>Mermithidae</taxon>
        <taxon>Romanomermis</taxon>
    </lineage>
</organism>
<dbReference type="AlphaFoldDB" id="A0A915K8I0"/>
<name>A0A915K8I0_ROMCU</name>